<sequence>MGSLSKQYFSNRFTNWPKVDATFIQLWWPGIPEQSDASIHLWGGIKNTILLSGNIVSLKPLLTILRCFPLSIALPLGLPHLHKAYTWMNFDDYTIDSFFVSPPGFLRDLFHMQGIPVTSNNCLPPEKEFIHRIVTNNWKLDKHPEHFGEFVQEARRVFEENIPKRTRVNFTLYFHVAEQLWARNRGAELLEIYKNEWIAYSHSGLDTSVSTLDGDERYQLIAGFARSVKTHLDPRKISSVLMTDEGVEFLRYIHEQILEHRLYKTTGYVTISTVILDNILKDWVEAMEVIQQAKGLPDDYFTTFPNPESPSHRDTQDSEVMAGENNGLRIKIITLIRSAMTRRAGDAPGPEP</sequence>
<protein>
    <submittedName>
        <fullName evidence="1">Uncharacterized protein</fullName>
    </submittedName>
</protein>
<accession>A0ABR3EXE3</accession>
<evidence type="ECO:0000313" key="2">
    <source>
        <dbReference type="Proteomes" id="UP001465976"/>
    </source>
</evidence>
<reference evidence="1 2" key="1">
    <citation type="submission" date="2024-02" db="EMBL/GenBank/DDBJ databases">
        <title>A draft genome for the cacao thread blight pathogen Marasmius crinis-equi.</title>
        <authorList>
            <person name="Cohen S.P."/>
            <person name="Baruah I.K."/>
            <person name="Amoako-Attah I."/>
            <person name="Bukari Y."/>
            <person name="Meinhardt L.W."/>
            <person name="Bailey B.A."/>
        </authorList>
    </citation>
    <scope>NUCLEOTIDE SEQUENCE [LARGE SCALE GENOMIC DNA]</scope>
    <source>
        <strain evidence="1 2">GH-76</strain>
    </source>
</reference>
<dbReference type="Proteomes" id="UP001465976">
    <property type="component" value="Unassembled WGS sequence"/>
</dbReference>
<dbReference type="EMBL" id="JBAHYK010001575">
    <property type="protein sequence ID" value="KAL0567487.1"/>
    <property type="molecule type" value="Genomic_DNA"/>
</dbReference>
<name>A0ABR3EXE3_9AGAR</name>
<gene>
    <name evidence="1" type="ORF">V5O48_014504</name>
</gene>
<comment type="caution">
    <text evidence="1">The sequence shown here is derived from an EMBL/GenBank/DDBJ whole genome shotgun (WGS) entry which is preliminary data.</text>
</comment>
<evidence type="ECO:0000313" key="1">
    <source>
        <dbReference type="EMBL" id="KAL0567487.1"/>
    </source>
</evidence>
<organism evidence="1 2">
    <name type="scientific">Marasmius crinis-equi</name>
    <dbReference type="NCBI Taxonomy" id="585013"/>
    <lineage>
        <taxon>Eukaryota</taxon>
        <taxon>Fungi</taxon>
        <taxon>Dikarya</taxon>
        <taxon>Basidiomycota</taxon>
        <taxon>Agaricomycotina</taxon>
        <taxon>Agaricomycetes</taxon>
        <taxon>Agaricomycetidae</taxon>
        <taxon>Agaricales</taxon>
        <taxon>Marasmiineae</taxon>
        <taxon>Marasmiaceae</taxon>
        <taxon>Marasmius</taxon>
    </lineage>
</organism>
<keyword evidence="2" id="KW-1185">Reference proteome</keyword>
<proteinExistence type="predicted"/>